<evidence type="ECO:0000313" key="2">
    <source>
        <dbReference type="EMBL" id="GHI46853.1"/>
    </source>
</evidence>
<dbReference type="InterPro" id="IPR011010">
    <property type="entry name" value="DNA_brk_join_enz"/>
</dbReference>
<comment type="caution">
    <text evidence="2">The sequence shown here is derived from an EMBL/GenBank/DDBJ whole genome shotgun (WGS) entry which is preliminary data.</text>
</comment>
<dbReference type="InterPro" id="IPR013762">
    <property type="entry name" value="Integrase-like_cat_sf"/>
</dbReference>
<evidence type="ECO:0000256" key="1">
    <source>
        <dbReference type="ARBA" id="ARBA00023172"/>
    </source>
</evidence>
<dbReference type="EMBL" id="BNDZ01000005">
    <property type="protein sequence ID" value="GHI46853.1"/>
    <property type="molecule type" value="Genomic_DNA"/>
</dbReference>
<accession>A0AA37BXQ5</accession>
<protein>
    <submittedName>
        <fullName evidence="2">Uncharacterized protein</fullName>
    </submittedName>
</protein>
<dbReference type="GO" id="GO:0015074">
    <property type="term" value="P:DNA integration"/>
    <property type="evidence" value="ECO:0007669"/>
    <property type="project" value="InterPro"/>
</dbReference>
<dbReference type="SUPFAM" id="SSF56349">
    <property type="entry name" value="DNA breaking-rejoining enzymes"/>
    <property type="match status" value="1"/>
</dbReference>
<dbReference type="GO" id="GO:0006310">
    <property type="term" value="P:DNA recombination"/>
    <property type="evidence" value="ECO:0007669"/>
    <property type="project" value="UniProtKB-KW"/>
</dbReference>
<dbReference type="Gene3D" id="1.10.443.10">
    <property type="entry name" value="Intergrase catalytic core"/>
    <property type="match status" value="1"/>
</dbReference>
<keyword evidence="1" id="KW-0233">DNA recombination</keyword>
<gene>
    <name evidence="2" type="ORF">ScoT_30270</name>
</gene>
<evidence type="ECO:0000313" key="3">
    <source>
        <dbReference type="Proteomes" id="UP001051844"/>
    </source>
</evidence>
<dbReference type="Proteomes" id="UP001051844">
    <property type="component" value="Unassembled WGS sequence"/>
</dbReference>
<dbReference type="GO" id="GO:0003677">
    <property type="term" value="F:DNA binding"/>
    <property type="evidence" value="ECO:0007669"/>
    <property type="project" value="InterPro"/>
</dbReference>
<organism evidence="2 3">
    <name type="scientific">Streptomyces albidoflavus</name>
    <dbReference type="NCBI Taxonomy" id="1886"/>
    <lineage>
        <taxon>Bacteria</taxon>
        <taxon>Bacillati</taxon>
        <taxon>Actinomycetota</taxon>
        <taxon>Actinomycetes</taxon>
        <taxon>Kitasatosporales</taxon>
        <taxon>Streptomycetaceae</taxon>
        <taxon>Streptomyces</taxon>
        <taxon>Streptomyces albidoflavus group</taxon>
    </lineage>
</organism>
<reference evidence="2" key="1">
    <citation type="submission" date="2022-09" db="EMBL/GenBank/DDBJ databases">
        <title>Whole genome shotgun sequence of Streptomyces albidoflavus NBRC 12854.</title>
        <authorList>
            <person name="Komaki H."/>
            <person name="Tamura T."/>
        </authorList>
    </citation>
    <scope>NUCLEOTIDE SEQUENCE</scope>
    <source>
        <strain evidence="2">NBRC 12854</strain>
    </source>
</reference>
<sequence>MHWLCPPCGRLRGWANNGTHGRYLGTCRRCGYLQPVAQDGTCRACLLAVRAGQDEDWMWSEVRRGYLPPGRPRQLTFSLAGVAPPEANPLRKHDQPMARQKIPPWVRELCPSPVRDDPRICPPQMPGQLGLFPAPRRTFTKYDGGRIHDREIPDLPHVIAELRKIAKERGVTAASWSRMTWNLARLALAAREPGERQVRPELVQQLPTMQPTVGEALRRAGLLAPKRSRLVPADELDYGSCGHCFAWANDGLTVCLGCRQWSYLHRGTGACHRCHRDLPIAESDGLCRFCRVVTMESEIDFAGIALVGGDQLWLGREAAPQLRTLEARYPGTRRKGRFESKRKLAQAAERAARPVSTQLVDPGRMELFPTPPRDWGRLDEAELPALTAKAEAVMVDFVTYIEQRGWTVAQMGGSTRTLRILVAHLGADAPIREKDVRSVASLSSNHHGARVVNYLRRRGLLAAEEPVDGQIAAARRIADGLPKAFGDAVHAWIDVLTGQGSKPSLPRSSETVKRYVRDVAPTLRAWEAAGLGDPREITKKHVEDVVRPLRGTAARSIHVGLRSMFRALKRERVIFRDPARTISLAVARRLPAPLPSDRLRGLVDKVPGVRDKLIVALTAVHALPMTQIRRLRLEDLDRARGQLRVRRQGRMDHVVYLDELTMNLATAWIIERVERWPDCTNPYLIVSRQTAVDDLHPQVSNEVIRTPFQRARISPDKLRQDRLFDEARETADPVRLMRVFGLCGATATRYVAAAHPDKKIDPIQA</sequence>
<name>A0AA37BXQ5_9ACTN</name>
<proteinExistence type="predicted"/>
<dbReference type="AlphaFoldDB" id="A0AA37BXQ5"/>